<accession>A0ACD4NM60</accession>
<protein>
    <submittedName>
        <fullName evidence="1">Uncharacterized protein</fullName>
    </submittedName>
</protein>
<evidence type="ECO:0000313" key="1">
    <source>
        <dbReference type="EMBL" id="WAJ27797.1"/>
    </source>
</evidence>
<evidence type="ECO:0000313" key="2">
    <source>
        <dbReference type="Proteomes" id="UP001163223"/>
    </source>
</evidence>
<dbReference type="Proteomes" id="UP001163223">
    <property type="component" value="Chromosome"/>
</dbReference>
<name>A0ACD4NM60_9HYPH</name>
<gene>
    <name evidence="1" type="ORF">OXU80_23620</name>
</gene>
<keyword evidence="2" id="KW-1185">Reference proteome</keyword>
<organism evidence="1 2">
    <name type="scientific">Antarcticirhabdus aurantiaca</name>
    <dbReference type="NCBI Taxonomy" id="2606717"/>
    <lineage>
        <taxon>Bacteria</taxon>
        <taxon>Pseudomonadati</taxon>
        <taxon>Pseudomonadota</taxon>
        <taxon>Alphaproteobacteria</taxon>
        <taxon>Hyphomicrobiales</taxon>
        <taxon>Aurantimonadaceae</taxon>
        <taxon>Antarcticirhabdus</taxon>
    </lineage>
</organism>
<reference evidence="1" key="1">
    <citation type="submission" date="2022-11" db="EMBL/GenBank/DDBJ databases">
        <title>beta-Carotene-producing bacterium, Jeongeuplla avenae sp. nov., alleviates the salt stress of Arabidopsis seedlings.</title>
        <authorList>
            <person name="Jiang L."/>
            <person name="Lee J."/>
        </authorList>
    </citation>
    <scope>NUCLEOTIDE SEQUENCE</scope>
    <source>
        <strain evidence="1">DY_R2A_6</strain>
    </source>
</reference>
<proteinExistence type="predicted"/>
<dbReference type="EMBL" id="CP113520">
    <property type="protein sequence ID" value="WAJ27797.1"/>
    <property type="molecule type" value="Genomic_DNA"/>
</dbReference>
<sequence length="140" mass="14954">MRFTRPALVALLTLATGSEALAQADVVMAPRSRQPALLEAYTAYIGHDDLFNSSGVRLTRPAAILRQDRANVHAYGLRQRGDQGDAFFASQGNRAALEGMLSAGRMAPAAARAIVDGGAVVRVEVWGRGSVGDYIHVEVY</sequence>